<feature type="domain" description="SH3b" evidence="3">
    <location>
        <begin position="58"/>
        <end position="123"/>
    </location>
</feature>
<dbReference type="PANTHER" id="PTHR34408">
    <property type="entry name" value="FAMILY PROTEIN, PUTATIVE-RELATED"/>
    <property type="match status" value="1"/>
</dbReference>
<dbReference type="PROSITE" id="PS51781">
    <property type="entry name" value="SH3B"/>
    <property type="match status" value="1"/>
</dbReference>
<feature type="compositionally biased region" description="Polar residues" evidence="1">
    <location>
        <begin position="142"/>
        <end position="170"/>
    </location>
</feature>
<feature type="transmembrane region" description="Helical" evidence="2">
    <location>
        <begin position="7"/>
        <end position="28"/>
    </location>
</feature>
<proteinExistence type="predicted"/>
<dbReference type="PANTHER" id="PTHR34408:SF1">
    <property type="entry name" value="GLYCOSYL HYDROLASE FAMILY 19 DOMAIN-CONTAINING PROTEIN HI_1415"/>
    <property type="match status" value="1"/>
</dbReference>
<reference evidence="4 5" key="1">
    <citation type="submission" date="2016-01" db="EMBL/GenBank/DDBJ databases">
        <title>Characterization of the Clostridium difficile lineages that are prevalent in Hong Kong and China.</title>
        <authorList>
            <person name="Kwok J.S.-L."/>
            <person name="Lam W.-Y."/>
            <person name="Ip M."/>
            <person name="Chan T.-F."/>
            <person name="Hawkey P.M."/>
            <person name="Tsui S.K.-W."/>
        </authorList>
    </citation>
    <scope>NUCLEOTIDE SEQUENCE [LARGE SCALE GENOMIC DNA]</scope>
    <source>
        <strain evidence="4 5">300064</strain>
    </source>
</reference>
<dbReference type="AlphaFoldDB" id="A0A2S7FCJ1"/>
<dbReference type="InterPro" id="IPR003646">
    <property type="entry name" value="SH3-like_bac-type"/>
</dbReference>
<evidence type="ECO:0000256" key="1">
    <source>
        <dbReference type="SAM" id="MobiDB-lite"/>
    </source>
</evidence>
<organism evidence="4 5">
    <name type="scientific">Clostridium butyricum</name>
    <dbReference type="NCBI Taxonomy" id="1492"/>
    <lineage>
        <taxon>Bacteria</taxon>
        <taxon>Bacillati</taxon>
        <taxon>Bacillota</taxon>
        <taxon>Clostridia</taxon>
        <taxon>Eubacteriales</taxon>
        <taxon>Clostridiaceae</taxon>
        <taxon>Clostridium</taxon>
    </lineage>
</organism>
<dbReference type="InterPro" id="IPR052354">
    <property type="entry name" value="Cell_Wall_Dynamics_Protein"/>
</dbReference>
<dbReference type="SUPFAM" id="SSF50044">
    <property type="entry name" value="SH3-domain"/>
    <property type="match status" value="1"/>
</dbReference>
<keyword evidence="2" id="KW-0812">Transmembrane</keyword>
<dbReference type="Pfam" id="PF08239">
    <property type="entry name" value="SH3_3"/>
    <property type="match status" value="1"/>
</dbReference>
<comment type="caution">
    <text evidence="4">The sequence shown here is derived from an EMBL/GenBank/DDBJ whole genome shotgun (WGS) entry which is preliminary data.</text>
</comment>
<dbReference type="Gene3D" id="2.30.30.40">
    <property type="entry name" value="SH3 Domains"/>
    <property type="match status" value="1"/>
</dbReference>
<dbReference type="Proteomes" id="UP000238081">
    <property type="component" value="Unassembled WGS sequence"/>
</dbReference>
<dbReference type="InterPro" id="IPR036028">
    <property type="entry name" value="SH3-like_dom_sf"/>
</dbReference>
<evidence type="ECO:0000313" key="4">
    <source>
        <dbReference type="EMBL" id="PPV15944.1"/>
    </source>
</evidence>
<evidence type="ECO:0000256" key="2">
    <source>
        <dbReference type="SAM" id="Phobius"/>
    </source>
</evidence>
<name>A0A2S7FCJ1_CLOBU</name>
<evidence type="ECO:0000259" key="3">
    <source>
        <dbReference type="PROSITE" id="PS51781"/>
    </source>
</evidence>
<feature type="region of interest" description="Disordered" evidence="1">
    <location>
        <begin position="137"/>
        <end position="182"/>
    </location>
</feature>
<dbReference type="InterPro" id="IPR059180">
    <property type="entry name" value="3D_YorM"/>
</dbReference>
<dbReference type="RefSeq" id="WP_104675590.1">
    <property type="nucleotide sequence ID" value="NZ_LRDH01000096.1"/>
</dbReference>
<dbReference type="SMART" id="SM00287">
    <property type="entry name" value="SH3b"/>
    <property type="match status" value="1"/>
</dbReference>
<gene>
    <name evidence="4" type="ORF">AWN73_02340</name>
</gene>
<protein>
    <recommendedName>
        <fullName evidence="3">SH3b domain-containing protein</fullName>
    </recommendedName>
</protein>
<keyword evidence="2" id="KW-1133">Transmembrane helix</keyword>
<dbReference type="CDD" id="cd14667">
    <property type="entry name" value="3D_containing_proteins"/>
    <property type="match status" value="1"/>
</dbReference>
<evidence type="ECO:0000313" key="5">
    <source>
        <dbReference type="Proteomes" id="UP000238081"/>
    </source>
</evidence>
<sequence>MNKLKKYIYRGCAVLCLGTVIIGGDYVYKHNSTLEYHEELLFSNKTNDIVADDYSKYEKKGTVVNVESILNVRREPSVDSPIGNTLDNGETINIVDEKEGWYEIEGNDSVVGYVKSDYVEEHSQEYQPVTLDVKTDMKEEQTSQAPVQDLTNTSQSEAENSTQNQVNVETVSAEEKSAETPKGKKINVELTAYCNDEKCSGKWGGKTALGTETRVGVVAAPSSISLGSKLYIPELSYYKADSVFDVEDRGGAVKTKEDGTYIVDVWFPTHEQVEKFGRIKATAYILE</sequence>
<feature type="compositionally biased region" description="Basic and acidic residues" evidence="1">
    <location>
        <begin position="173"/>
        <end position="182"/>
    </location>
</feature>
<dbReference type="EMBL" id="LRDH01000096">
    <property type="protein sequence ID" value="PPV15944.1"/>
    <property type="molecule type" value="Genomic_DNA"/>
</dbReference>
<keyword evidence="2" id="KW-0472">Membrane</keyword>
<accession>A0A2S7FCJ1</accession>